<dbReference type="AlphaFoldDB" id="A0A151JVW9"/>
<dbReference type="InterPro" id="IPR001314">
    <property type="entry name" value="Peptidase_S1A"/>
</dbReference>
<sequence>MVALGKRNANEFVFLCGGTLISHNWVISAAHCSHGAGGGVTDARIGFHRLTDQKGIMSAIKDIITHPDYKPPAVYADIALVQLMTPVTFSTSVRPACLYQPFDTVPAQAWVSGWGHTEYNGEMSDRLQKAKVDLVDNLSCTVRFKINKINRIFNNLIKYSIKLNTTPNQVLLMVRILFTNYCKLYCLVQYVPELFSLTQNNKKRKFIATFDSSKIAHQLSVLDYICMAHQPNLLCAWLTRKNASHENLVLKKTFKYHHNVTKPTRIMQLCNALYNTLYYRLIIHSVYFCCCCTISLFPSPNDVTSNTRSSCVSHALIFSDEFSFRFDNGASKKKVQLSFGVATNPFLQSSNLNLPNIQNNPFLYPSNGNRIENPLSNAVVTQASNIAFPNNNYNPFPNSNANPFLRNLGNFHNSTREIIDSKVEVEYSNSPSPVSQTPYTPLPSYHTSTSFNIPVFDTPAPNNDFTFHTPTPKIHPPISHVPSWEELLPSKISPEKTISELKCEEYVREIAGITSVMSLTGSSSGIYKVINTCEKLNRLVVGGTEARVDEFPHMVALGKRNFNEFILMCGGTLISHAWVISAAHCTHGTTGGISDARIGFHSLSDQNGIIIVIKDIKTHPDYKPPRMYADIALVQLMTPVTFSTSVRPACLYQLFNTMPRQVWVSGWGHTEYNGEVSDRLRKAKLDVIDNLSCTIRHNSSLEIPYGIRPSMICAGDPSGNWTRDTCQGDSGGPLQIVDKNECLFQLIGITSFGKACAMIDIPGVYTRVSHYLSWIEGIVWPQGQ</sequence>
<dbReference type="InterPro" id="IPR001254">
    <property type="entry name" value="Trypsin_dom"/>
</dbReference>
<dbReference type="PROSITE" id="PS50240">
    <property type="entry name" value="TRYPSIN_DOM"/>
    <property type="match status" value="2"/>
</dbReference>
<dbReference type="PANTHER" id="PTHR24252">
    <property type="entry name" value="ACROSIN-RELATED"/>
    <property type="match status" value="1"/>
</dbReference>
<proteinExistence type="predicted"/>
<dbReference type="EC" id="3.4.21.1" evidence="7"/>
<evidence type="ECO:0000256" key="7">
    <source>
        <dbReference type="ARBA" id="ARBA00044036"/>
    </source>
</evidence>
<comment type="subcellular location">
    <subcellularLocation>
        <location evidence="1">Secreted</location>
        <location evidence="1">Extracellular space</location>
    </subcellularLocation>
</comment>
<dbReference type="EMBL" id="KQ981682">
    <property type="protein sequence ID" value="KYN38078.1"/>
    <property type="molecule type" value="Genomic_DNA"/>
</dbReference>
<reference evidence="10 11" key="1">
    <citation type="submission" date="2016-03" db="EMBL/GenBank/DDBJ databases">
        <title>Trachymyrmex septentrionalis WGS genome.</title>
        <authorList>
            <person name="Nygaard S."/>
            <person name="Hu H."/>
            <person name="Boomsma J."/>
            <person name="Zhang G."/>
        </authorList>
    </citation>
    <scope>NUCLEOTIDE SEQUENCE [LARGE SCALE GENOMIC DNA]</scope>
    <source>
        <strain evidence="10">Tsep2-gDNA-1</strain>
        <tissue evidence="10">Whole body</tissue>
    </source>
</reference>
<evidence type="ECO:0000259" key="9">
    <source>
        <dbReference type="PROSITE" id="PS50240"/>
    </source>
</evidence>
<evidence type="ECO:0000313" key="11">
    <source>
        <dbReference type="Proteomes" id="UP000078541"/>
    </source>
</evidence>
<dbReference type="PRINTS" id="PR00722">
    <property type="entry name" value="CHYMOTRYPSIN"/>
</dbReference>
<gene>
    <name evidence="10" type="ORF">ALC56_07572</name>
</gene>
<dbReference type="SUPFAM" id="SSF50494">
    <property type="entry name" value="Trypsin-like serine proteases"/>
    <property type="match status" value="2"/>
</dbReference>
<feature type="domain" description="Peptidase S1" evidence="9">
    <location>
        <begin position="1"/>
        <end position="243"/>
    </location>
</feature>
<keyword evidence="2" id="KW-0964">Secreted</keyword>
<dbReference type="InterPro" id="IPR033116">
    <property type="entry name" value="TRYPSIN_SER"/>
</dbReference>
<dbReference type="Pfam" id="PF00089">
    <property type="entry name" value="Trypsin"/>
    <property type="match status" value="2"/>
</dbReference>
<protein>
    <recommendedName>
        <fullName evidence="7">chymotrypsin</fullName>
        <ecNumber evidence="7">3.4.21.1</ecNumber>
    </recommendedName>
</protein>
<dbReference type="Proteomes" id="UP000078541">
    <property type="component" value="Unassembled WGS sequence"/>
</dbReference>
<dbReference type="SMART" id="SM00020">
    <property type="entry name" value="Tryp_SPc"/>
    <property type="match status" value="2"/>
</dbReference>
<dbReference type="PROSITE" id="PS00135">
    <property type="entry name" value="TRYPSIN_SER"/>
    <property type="match status" value="1"/>
</dbReference>
<dbReference type="InterPro" id="IPR009003">
    <property type="entry name" value="Peptidase_S1_PA"/>
</dbReference>
<dbReference type="GO" id="GO:0004252">
    <property type="term" value="F:serine-type endopeptidase activity"/>
    <property type="evidence" value="ECO:0007669"/>
    <property type="project" value="UniProtKB-EC"/>
</dbReference>
<feature type="domain" description="Peptidase S1" evidence="9">
    <location>
        <begin position="540"/>
        <end position="780"/>
    </location>
</feature>
<dbReference type="InterPro" id="IPR018114">
    <property type="entry name" value="TRYPSIN_HIS"/>
</dbReference>
<keyword evidence="6" id="KW-1015">Disulfide bond</keyword>
<evidence type="ECO:0000256" key="8">
    <source>
        <dbReference type="RuleBase" id="RU363034"/>
    </source>
</evidence>
<evidence type="ECO:0000256" key="1">
    <source>
        <dbReference type="ARBA" id="ARBA00004239"/>
    </source>
</evidence>
<keyword evidence="4 8" id="KW-0378">Hydrolase</keyword>
<evidence type="ECO:0000256" key="3">
    <source>
        <dbReference type="ARBA" id="ARBA00022670"/>
    </source>
</evidence>
<evidence type="ECO:0000256" key="6">
    <source>
        <dbReference type="ARBA" id="ARBA00023157"/>
    </source>
</evidence>
<keyword evidence="5 8" id="KW-0720">Serine protease</keyword>
<dbReference type="Gene3D" id="2.40.10.10">
    <property type="entry name" value="Trypsin-like serine proteases"/>
    <property type="match status" value="3"/>
</dbReference>
<dbReference type="FunFam" id="2.40.10.10:FF:000047">
    <property type="entry name" value="Trypsin eta"/>
    <property type="match status" value="1"/>
</dbReference>
<accession>A0A151JVW9</accession>
<dbReference type="CDD" id="cd00190">
    <property type="entry name" value="Tryp_SPc"/>
    <property type="match status" value="2"/>
</dbReference>
<name>A0A151JVW9_9HYME</name>
<dbReference type="InterPro" id="IPR043504">
    <property type="entry name" value="Peptidase_S1_PA_chymotrypsin"/>
</dbReference>
<evidence type="ECO:0000256" key="5">
    <source>
        <dbReference type="ARBA" id="ARBA00022825"/>
    </source>
</evidence>
<evidence type="ECO:0000313" key="10">
    <source>
        <dbReference type="EMBL" id="KYN38078.1"/>
    </source>
</evidence>
<dbReference type="PANTHER" id="PTHR24252:SF7">
    <property type="entry name" value="HYALIN"/>
    <property type="match status" value="1"/>
</dbReference>
<dbReference type="FunFam" id="2.40.10.10:FF:000068">
    <property type="entry name" value="transmembrane protease serine 2"/>
    <property type="match status" value="1"/>
</dbReference>
<keyword evidence="3 8" id="KW-0645">Protease</keyword>
<evidence type="ECO:0000256" key="2">
    <source>
        <dbReference type="ARBA" id="ARBA00022525"/>
    </source>
</evidence>
<dbReference type="GO" id="GO:0005576">
    <property type="term" value="C:extracellular region"/>
    <property type="evidence" value="ECO:0007669"/>
    <property type="project" value="UniProtKB-SubCell"/>
</dbReference>
<dbReference type="GO" id="GO:0016485">
    <property type="term" value="P:protein processing"/>
    <property type="evidence" value="ECO:0007669"/>
    <property type="project" value="UniProtKB-ARBA"/>
</dbReference>
<evidence type="ECO:0000256" key="4">
    <source>
        <dbReference type="ARBA" id="ARBA00022801"/>
    </source>
</evidence>
<dbReference type="STRING" id="34720.A0A151JVW9"/>
<organism evidence="10 11">
    <name type="scientific">Trachymyrmex septentrionalis</name>
    <dbReference type="NCBI Taxonomy" id="34720"/>
    <lineage>
        <taxon>Eukaryota</taxon>
        <taxon>Metazoa</taxon>
        <taxon>Ecdysozoa</taxon>
        <taxon>Arthropoda</taxon>
        <taxon>Hexapoda</taxon>
        <taxon>Insecta</taxon>
        <taxon>Pterygota</taxon>
        <taxon>Neoptera</taxon>
        <taxon>Endopterygota</taxon>
        <taxon>Hymenoptera</taxon>
        <taxon>Apocrita</taxon>
        <taxon>Aculeata</taxon>
        <taxon>Formicoidea</taxon>
        <taxon>Formicidae</taxon>
        <taxon>Myrmicinae</taxon>
        <taxon>Trachymyrmex</taxon>
    </lineage>
</organism>
<keyword evidence="11" id="KW-1185">Reference proteome</keyword>
<dbReference type="PROSITE" id="PS00134">
    <property type="entry name" value="TRYPSIN_HIS"/>
    <property type="match status" value="1"/>
</dbReference>